<comment type="pathway">
    <text evidence="3">Protein modification; protein ubiquitination.</text>
</comment>
<protein>
    <submittedName>
        <fullName evidence="5">S-phase kinase-associated protein 1</fullName>
    </submittedName>
</protein>
<dbReference type="GO" id="GO:0016301">
    <property type="term" value="F:kinase activity"/>
    <property type="evidence" value="ECO:0007669"/>
    <property type="project" value="UniProtKB-KW"/>
</dbReference>
<dbReference type="SUPFAM" id="SSF81382">
    <property type="entry name" value="Skp1 dimerisation domain-like"/>
    <property type="match status" value="1"/>
</dbReference>
<evidence type="ECO:0000256" key="2">
    <source>
        <dbReference type="ARBA" id="ARBA00022786"/>
    </source>
</evidence>
<organism evidence="5 6">
    <name type="scientific">Orchesella cincta</name>
    <name type="common">Springtail</name>
    <name type="synonym">Podura cincta</name>
    <dbReference type="NCBI Taxonomy" id="48709"/>
    <lineage>
        <taxon>Eukaryota</taxon>
        <taxon>Metazoa</taxon>
        <taxon>Ecdysozoa</taxon>
        <taxon>Arthropoda</taxon>
        <taxon>Hexapoda</taxon>
        <taxon>Collembola</taxon>
        <taxon>Entomobryomorpha</taxon>
        <taxon>Entomobryoidea</taxon>
        <taxon>Orchesellidae</taxon>
        <taxon>Orchesellinae</taxon>
        <taxon>Orchesella</taxon>
    </lineage>
</organism>
<dbReference type="InterPro" id="IPR016897">
    <property type="entry name" value="SKP1"/>
</dbReference>
<evidence type="ECO:0000256" key="3">
    <source>
        <dbReference type="PIRNR" id="PIRNR028729"/>
    </source>
</evidence>
<dbReference type="InterPro" id="IPR016072">
    <property type="entry name" value="Skp1_comp_dimer"/>
</dbReference>
<dbReference type="AlphaFoldDB" id="A0A1D2MDF7"/>
<keyword evidence="5" id="KW-0418">Kinase</keyword>
<dbReference type="Pfam" id="PF01466">
    <property type="entry name" value="Skp1"/>
    <property type="match status" value="1"/>
</dbReference>
<accession>A0A1D2MDF7</accession>
<dbReference type="GO" id="GO:0006511">
    <property type="term" value="P:ubiquitin-dependent protein catabolic process"/>
    <property type="evidence" value="ECO:0007669"/>
    <property type="project" value="InterPro"/>
</dbReference>
<dbReference type="UniPathway" id="UPA00143"/>
<dbReference type="InterPro" id="IPR011333">
    <property type="entry name" value="SKP1/BTB/POZ_sf"/>
</dbReference>
<dbReference type="EMBL" id="LJIJ01001690">
    <property type="protein sequence ID" value="ODM91048.1"/>
    <property type="molecule type" value="Genomic_DNA"/>
</dbReference>
<evidence type="ECO:0000313" key="5">
    <source>
        <dbReference type="EMBL" id="ODM91048.1"/>
    </source>
</evidence>
<dbReference type="InterPro" id="IPR036296">
    <property type="entry name" value="SKP1-like_dim_sf"/>
</dbReference>
<keyword evidence="6" id="KW-1185">Reference proteome</keyword>
<evidence type="ECO:0000259" key="4">
    <source>
        <dbReference type="Pfam" id="PF01466"/>
    </source>
</evidence>
<gene>
    <name evidence="5" type="ORF">Ocin01_15637</name>
</gene>
<dbReference type="OrthoDB" id="2342932at2759"/>
<keyword evidence="5" id="KW-0808">Transferase</keyword>
<dbReference type="PIRSF" id="PIRSF028729">
    <property type="entry name" value="E3_ubiquit_lig_SCF_Skp"/>
    <property type="match status" value="1"/>
</dbReference>
<dbReference type="InterPro" id="IPR001232">
    <property type="entry name" value="SKP1-like"/>
</dbReference>
<dbReference type="Gene3D" id="3.30.710.10">
    <property type="entry name" value="Potassium Channel Kv1.1, Chain A"/>
    <property type="match status" value="1"/>
</dbReference>
<proteinExistence type="inferred from homology"/>
<comment type="similarity">
    <text evidence="1 3">Belongs to the SKP1 family.</text>
</comment>
<reference evidence="5 6" key="1">
    <citation type="journal article" date="2016" name="Genome Biol. Evol.">
        <title>Gene Family Evolution Reflects Adaptation to Soil Environmental Stressors in the Genome of the Collembolan Orchesella cincta.</title>
        <authorList>
            <person name="Faddeeva-Vakhrusheva A."/>
            <person name="Derks M.F."/>
            <person name="Anvar S.Y."/>
            <person name="Agamennone V."/>
            <person name="Suring W."/>
            <person name="Smit S."/>
            <person name="van Straalen N.M."/>
            <person name="Roelofs D."/>
        </authorList>
    </citation>
    <scope>NUCLEOTIDE SEQUENCE [LARGE SCALE GENOMIC DNA]</scope>
    <source>
        <tissue evidence="5">Mixed pool</tissue>
    </source>
</reference>
<dbReference type="PANTHER" id="PTHR11165">
    <property type="entry name" value="SKP1"/>
    <property type="match status" value="1"/>
</dbReference>
<feature type="domain" description="SKP1 component dimerisation" evidence="4">
    <location>
        <begin position="115"/>
        <end position="162"/>
    </location>
</feature>
<keyword evidence="2 3" id="KW-0833">Ubl conjugation pathway</keyword>
<dbReference type="GO" id="GO:0016567">
    <property type="term" value="P:protein ubiquitination"/>
    <property type="evidence" value="ECO:0007669"/>
    <property type="project" value="UniProtKB-UniPathway"/>
</dbReference>
<dbReference type="STRING" id="48709.A0A1D2MDF7"/>
<evidence type="ECO:0000313" key="6">
    <source>
        <dbReference type="Proteomes" id="UP000094527"/>
    </source>
</evidence>
<dbReference type="Proteomes" id="UP000094527">
    <property type="component" value="Unassembled WGS sequence"/>
</dbReference>
<dbReference type="SMART" id="SM00512">
    <property type="entry name" value="Skp1"/>
    <property type="match status" value="1"/>
</dbReference>
<name>A0A1D2MDF7_ORCCI</name>
<comment type="caution">
    <text evidence="5">The sequence shown here is derived from an EMBL/GenBank/DDBJ whole genome shotgun (WGS) entry which is preliminary data.</text>
</comment>
<evidence type="ECO:0000256" key="1">
    <source>
        <dbReference type="ARBA" id="ARBA00009993"/>
    </source>
</evidence>
<sequence>MTTLVRIRPTNGPGYLVKQSLIAKSEKIKDLIGELGPVSAGNHPEVYIPLRAEIVRHVLSWMFHHKDDTGPPERLNERDGRGDAETGQWDREFLAGLETGTLMELVLAADFLAVKELVDLTANAVSGLITGKTPEQIRKTFNVKKDLKPEEEEIIRRENQWCEER</sequence>